<dbReference type="RefSeq" id="WP_169968495.1">
    <property type="nucleotide sequence ID" value="NZ_JABDSR010000003.1"/>
</dbReference>
<accession>A0A848RKT1</accession>
<protein>
    <submittedName>
        <fullName evidence="1">Uncharacterized protein</fullName>
    </submittedName>
</protein>
<dbReference type="AlphaFoldDB" id="A0A848RKT1"/>
<keyword evidence="2" id="KW-1185">Reference proteome</keyword>
<evidence type="ECO:0000313" key="2">
    <source>
        <dbReference type="Proteomes" id="UP000568273"/>
    </source>
</evidence>
<evidence type="ECO:0000313" key="1">
    <source>
        <dbReference type="EMBL" id="NMW84744.1"/>
    </source>
</evidence>
<proteinExistence type="predicted"/>
<dbReference type="Proteomes" id="UP000568273">
    <property type="component" value="Unassembled WGS sequence"/>
</dbReference>
<dbReference type="EMBL" id="JABDSR010000003">
    <property type="protein sequence ID" value="NMW84744.1"/>
    <property type="molecule type" value="Genomic_DNA"/>
</dbReference>
<sequence length="52" mass="6241">MKDCYCHTCDKEFNSLGIARHRAMHRDRQEDCKITYKDGKTLKYKFSQVVKN</sequence>
<gene>
    <name evidence="1" type="ORF">HKO22_03165</name>
</gene>
<reference evidence="1" key="1">
    <citation type="submission" date="2020-04" db="EMBL/GenBank/DDBJ databases">
        <title>Peptoniphilus sp. nov. isolated from swine feces.</title>
        <authorList>
            <person name="Ryu S.W."/>
        </authorList>
    </citation>
    <scope>NUCLEOTIDE SEQUENCE [LARGE SCALE GENOMIC DNA]</scope>
    <source>
        <strain evidence="1">AGMB00490</strain>
    </source>
</reference>
<name>A0A848RKT1_9FIRM</name>
<organism evidence="1 2">
    <name type="scientific">Peptoniphilus faecalis</name>
    <dbReference type="NCBI Taxonomy" id="2731255"/>
    <lineage>
        <taxon>Bacteria</taxon>
        <taxon>Bacillati</taxon>
        <taxon>Bacillota</taxon>
        <taxon>Tissierellia</taxon>
        <taxon>Tissierellales</taxon>
        <taxon>Peptoniphilaceae</taxon>
        <taxon>Peptoniphilus</taxon>
    </lineage>
</organism>
<comment type="caution">
    <text evidence="1">The sequence shown here is derived from an EMBL/GenBank/DDBJ whole genome shotgun (WGS) entry which is preliminary data.</text>
</comment>